<sequence>MPRIVYRPDLRSHPLPPCNIRCKVPPLDGNARLGVLVVGGRNYSTSEFTTSGDEKNSAALDRFLDNVLKARNSLTRIDEEARRIDHGSRRPNPPVYAGEHSEGSAGTEEDVLGLGDIGYGSRLRGKRGFDRNYEMMRTPWQKKYGGEGARDVPRRVYLDNDMTFRRDTAGVDFDALDRPRGTAVYGEGAPAEQPLKDWVGKKDLRFSGDWPNSNEDPEVTNGEDAWLRNDAPARANLADSGISETIPMSSSLARLARIARKSDDLADSQDDGEKSSQGGIGARRGQAEVASPTREDKFAALRESPAAIRREKPGNTAASSLESLRETVLELKNSLTMSERNGNIIFPRSGIIAIRTIINLISY</sequence>
<name>E2B9P3_HARSA</name>
<keyword evidence="3" id="KW-1185">Reference proteome</keyword>
<feature type="region of interest" description="Disordered" evidence="1">
    <location>
        <begin position="79"/>
        <end position="111"/>
    </location>
</feature>
<organism evidence="3">
    <name type="scientific">Harpegnathos saltator</name>
    <name type="common">Jerdon's jumping ant</name>
    <dbReference type="NCBI Taxonomy" id="610380"/>
    <lineage>
        <taxon>Eukaryota</taxon>
        <taxon>Metazoa</taxon>
        <taxon>Ecdysozoa</taxon>
        <taxon>Arthropoda</taxon>
        <taxon>Hexapoda</taxon>
        <taxon>Insecta</taxon>
        <taxon>Pterygota</taxon>
        <taxon>Neoptera</taxon>
        <taxon>Endopterygota</taxon>
        <taxon>Hymenoptera</taxon>
        <taxon>Apocrita</taxon>
        <taxon>Aculeata</taxon>
        <taxon>Formicoidea</taxon>
        <taxon>Formicidae</taxon>
        <taxon>Ponerinae</taxon>
        <taxon>Ponerini</taxon>
        <taxon>Harpegnathos</taxon>
    </lineage>
</organism>
<protein>
    <submittedName>
        <fullName evidence="2">Uncharacterized protein</fullName>
    </submittedName>
</protein>
<gene>
    <name evidence="2" type="ORF">EAI_07193</name>
</gene>
<feature type="region of interest" description="Disordered" evidence="1">
    <location>
        <begin position="262"/>
        <end position="296"/>
    </location>
</feature>
<feature type="region of interest" description="Disordered" evidence="1">
    <location>
        <begin position="206"/>
        <end position="226"/>
    </location>
</feature>
<evidence type="ECO:0000313" key="2">
    <source>
        <dbReference type="EMBL" id="EFN87577.1"/>
    </source>
</evidence>
<proteinExistence type="predicted"/>
<dbReference type="AlphaFoldDB" id="E2B9P3"/>
<dbReference type="STRING" id="610380.E2B9P3"/>
<dbReference type="EMBL" id="GL446584">
    <property type="protein sequence ID" value="EFN87577.1"/>
    <property type="molecule type" value="Genomic_DNA"/>
</dbReference>
<evidence type="ECO:0000313" key="3">
    <source>
        <dbReference type="Proteomes" id="UP000008237"/>
    </source>
</evidence>
<evidence type="ECO:0000256" key="1">
    <source>
        <dbReference type="SAM" id="MobiDB-lite"/>
    </source>
</evidence>
<reference evidence="2 3" key="1">
    <citation type="journal article" date="2010" name="Science">
        <title>Genomic comparison of the ants Camponotus floridanus and Harpegnathos saltator.</title>
        <authorList>
            <person name="Bonasio R."/>
            <person name="Zhang G."/>
            <person name="Ye C."/>
            <person name="Mutti N.S."/>
            <person name="Fang X."/>
            <person name="Qin N."/>
            <person name="Donahue G."/>
            <person name="Yang P."/>
            <person name="Li Q."/>
            <person name="Li C."/>
            <person name="Zhang P."/>
            <person name="Huang Z."/>
            <person name="Berger S.L."/>
            <person name="Reinberg D."/>
            <person name="Wang J."/>
            <person name="Liebig J."/>
        </authorList>
    </citation>
    <scope>NUCLEOTIDE SEQUENCE [LARGE SCALE GENOMIC DNA]</scope>
    <source>
        <strain evidence="2 3">R22 G/1</strain>
    </source>
</reference>
<dbReference type="Proteomes" id="UP000008237">
    <property type="component" value="Unassembled WGS sequence"/>
</dbReference>
<accession>E2B9P3</accession>
<feature type="compositionally biased region" description="Basic and acidic residues" evidence="1">
    <location>
        <begin position="79"/>
        <end position="88"/>
    </location>
</feature>
<dbReference type="InParanoid" id="E2B9P3"/>